<organism evidence="1">
    <name type="scientific">marine sediment metagenome</name>
    <dbReference type="NCBI Taxonomy" id="412755"/>
    <lineage>
        <taxon>unclassified sequences</taxon>
        <taxon>metagenomes</taxon>
        <taxon>ecological metagenomes</taxon>
    </lineage>
</organism>
<reference evidence="1" key="1">
    <citation type="journal article" date="2014" name="Front. Microbiol.">
        <title>High frequency of phylogenetically diverse reductive dehalogenase-homologous genes in deep subseafloor sedimentary metagenomes.</title>
        <authorList>
            <person name="Kawai M."/>
            <person name="Futagami T."/>
            <person name="Toyoda A."/>
            <person name="Takaki Y."/>
            <person name="Nishi S."/>
            <person name="Hori S."/>
            <person name="Arai W."/>
            <person name="Tsubouchi T."/>
            <person name="Morono Y."/>
            <person name="Uchiyama I."/>
            <person name="Ito T."/>
            <person name="Fujiyama A."/>
            <person name="Inagaki F."/>
            <person name="Takami H."/>
        </authorList>
    </citation>
    <scope>NUCLEOTIDE SEQUENCE</scope>
    <source>
        <strain evidence="1">Expedition CK06-06</strain>
    </source>
</reference>
<proteinExistence type="predicted"/>
<name>X1C409_9ZZZZ</name>
<dbReference type="AlphaFoldDB" id="X1C409"/>
<gene>
    <name evidence="1" type="ORF">S01H4_47788</name>
</gene>
<accession>X1C409</accession>
<protein>
    <submittedName>
        <fullName evidence="1">Uncharacterized protein</fullName>
    </submittedName>
</protein>
<dbReference type="EMBL" id="BART01026867">
    <property type="protein sequence ID" value="GAH02067.1"/>
    <property type="molecule type" value="Genomic_DNA"/>
</dbReference>
<evidence type="ECO:0000313" key="1">
    <source>
        <dbReference type="EMBL" id="GAH02067.1"/>
    </source>
</evidence>
<dbReference type="NCBIfam" id="NF047558">
    <property type="entry name" value="TPR_END_plus"/>
    <property type="match status" value="1"/>
</dbReference>
<feature type="non-terminal residue" evidence="1">
    <location>
        <position position="1"/>
    </location>
</feature>
<sequence>PESLELLKQAVSANPKVIRTWAKEEPIFQKLHCDDQFRKLVKL</sequence>
<comment type="caution">
    <text evidence="1">The sequence shown here is derived from an EMBL/GenBank/DDBJ whole genome shotgun (WGS) entry which is preliminary data.</text>
</comment>